<dbReference type="PANTHER" id="PTHR46401">
    <property type="entry name" value="GLYCOSYLTRANSFERASE WBBK-RELATED"/>
    <property type="match status" value="1"/>
</dbReference>
<proteinExistence type="predicted"/>
<dbReference type="Proteomes" id="UP000515220">
    <property type="component" value="Chromosome"/>
</dbReference>
<evidence type="ECO:0000256" key="2">
    <source>
        <dbReference type="SAM" id="MobiDB-lite"/>
    </source>
</evidence>
<sequence>MSMLWIDVTDLLGYLGQHNRPSGIQRVVYELGRALVECAPERVRFVRRFAGPYDFETVSWQDMEGLFAKTAEKIVSQEASQSPPPSPDELGPFTPPQGRFALIQEAVSMQVSTFRHLTRLADNLASRVRRAVRHNSRQHQASLLNTDSGLLLSELARPGDIFLVPGSPWDFADYSQTVRWLRDNRRMMFGLLIHDMIPIFNPEWCDRGVIASFTTWHRTVLPLADHVFTTSAATAREVQEYAQQERISLFSEPTPIGVGATLRLPASGSGRPEHLPAPDSYVLFVSTLEARKNHIQMVRVWRRLVEERGADRVPTLIFAGRVGWLVHDLMQQLEGMKWLDGKIRHIASPTDRELSFLYDGCLFTVFPSLAEGWGLPVSESLASGKPCLASSTTAIPEAGVSLARYFDPDNASDIFRAVSETLDDPLALAEWSAAIRETYSPPQWRDCARHILDQISRGHF</sequence>
<reference evidence="4 5" key="1">
    <citation type="submission" date="2020-07" db="EMBL/GenBank/DDBJ databases">
        <title>Complete Genome Sequence of an acetic acid bacterium, Acetobacter aceti JCM20276.</title>
        <authorList>
            <person name="Hirose Y."/>
            <person name="Mihara H."/>
        </authorList>
    </citation>
    <scope>NUCLEOTIDE SEQUENCE [LARGE SCALE GENOMIC DNA]</scope>
    <source>
        <strain evidence="4 5">JCM20276</strain>
    </source>
</reference>
<evidence type="ECO:0000259" key="3">
    <source>
        <dbReference type="Pfam" id="PF00534"/>
    </source>
</evidence>
<accession>A0A6S6PLD8</accession>
<dbReference type="CDD" id="cd03809">
    <property type="entry name" value="GT4_MtfB-like"/>
    <property type="match status" value="1"/>
</dbReference>
<gene>
    <name evidence="4" type="ORF">AAJCM20276_28330</name>
</gene>
<evidence type="ECO:0000313" key="5">
    <source>
        <dbReference type="Proteomes" id="UP000515220"/>
    </source>
</evidence>
<dbReference type="Pfam" id="PF00534">
    <property type="entry name" value="Glycos_transf_1"/>
    <property type="match status" value="1"/>
</dbReference>
<dbReference type="RefSeq" id="WP_099348569.1">
    <property type="nucleotide sequence ID" value="NZ_AP023326.1"/>
</dbReference>
<evidence type="ECO:0000256" key="1">
    <source>
        <dbReference type="ARBA" id="ARBA00022679"/>
    </source>
</evidence>
<dbReference type="GO" id="GO:0016757">
    <property type="term" value="F:glycosyltransferase activity"/>
    <property type="evidence" value="ECO:0007669"/>
    <property type="project" value="InterPro"/>
</dbReference>
<dbReference type="PANTHER" id="PTHR46401:SF2">
    <property type="entry name" value="GLYCOSYLTRANSFERASE WBBK-RELATED"/>
    <property type="match status" value="1"/>
</dbReference>
<protein>
    <recommendedName>
        <fullName evidence="3">Glycosyl transferase family 1 domain-containing protein</fullName>
    </recommendedName>
</protein>
<organism evidence="4 5">
    <name type="scientific">Acetobacter aceti</name>
    <dbReference type="NCBI Taxonomy" id="435"/>
    <lineage>
        <taxon>Bacteria</taxon>
        <taxon>Pseudomonadati</taxon>
        <taxon>Pseudomonadota</taxon>
        <taxon>Alphaproteobacteria</taxon>
        <taxon>Acetobacterales</taxon>
        <taxon>Acetobacteraceae</taxon>
        <taxon>Acetobacter</taxon>
        <taxon>Acetobacter subgen. Acetobacter</taxon>
    </lineage>
</organism>
<feature type="domain" description="Glycosyl transferase family 1" evidence="3">
    <location>
        <begin position="277"/>
        <end position="436"/>
    </location>
</feature>
<dbReference type="Gene3D" id="3.40.50.2000">
    <property type="entry name" value="Glycogen Phosphorylase B"/>
    <property type="match status" value="1"/>
</dbReference>
<keyword evidence="1" id="KW-0808">Transferase</keyword>
<evidence type="ECO:0000313" key="4">
    <source>
        <dbReference type="EMBL" id="BCI68209.1"/>
    </source>
</evidence>
<dbReference type="EMBL" id="AP023326">
    <property type="protein sequence ID" value="BCI68209.1"/>
    <property type="molecule type" value="Genomic_DNA"/>
</dbReference>
<dbReference type="InterPro" id="IPR001296">
    <property type="entry name" value="Glyco_trans_1"/>
</dbReference>
<dbReference type="AlphaFoldDB" id="A0A6S6PLD8"/>
<feature type="region of interest" description="Disordered" evidence="2">
    <location>
        <begin position="75"/>
        <end position="94"/>
    </location>
</feature>
<dbReference type="SUPFAM" id="SSF53756">
    <property type="entry name" value="UDP-Glycosyltransferase/glycogen phosphorylase"/>
    <property type="match status" value="1"/>
</dbReference>
<name>A0A6S6PLD8_ACEAC</name>